<proteinExistence type="predicted"/>
<dbReference type="EMBL" id="JACGWN010000007">
    <property type="protein sequence ID" value="KAL0445045.1"/>
    <property type="molecule type" value="Genomic_DNA"/>
</dbReference>
<organism evidence="2">
    <name type="scientific">Sesamum latifolium</name>
    <dbReference type="NCBI Taxonomy" id="2727402"/>
    <lineage>
        <taxon>Eukaryota</taxon>
        <taxon>Viridiplantae</taxon>
        <taxon>Streptophyta</taxon>
        <taxon>Embryophyta</taxon>
        <taxon>Tracheophyta</taxon>
        <taxon>Spermatophyta</taxon>
        <taxon>Magnoliopsida</taxon>
        <taxon>eudicotyledons</taxon>
        <taxon>Gunneridae</taxon>
        <taxon>Pentapetalae</taxon>
        <taxon>asterids</taxon>
        <taxon>lamiids</taxon>
        <taxon>Lamiales</taxon>
        <taxon>Pedaliaceae</taxon>
        <taxon>Sesamum</taxon>
    </lineage>
</organism>
<dbReference type="AlphaFoldDB" id="A0AAW2WTS4"/>
<gene>
    <name evidence="2" type="ORF">Slati_2227200</name>
</gene>
<evidence type="ECO:0000313" key="2">
    <source>
        <dbReference type="EMBL" id="KAL0445045.1"/>
    </source>
</evidence>
<feature type="region of interest" description="Disordered" evidence="1">
    <location>
        <begin position="1"/>
        <end position="106"/>
    </location>
</feature>
<comment type="caution">
    <text evidence="2">The sequence shown here is derived from an EMBL/GenBank/DDBJ whole genome shotgun (WGS) entry which is preliminary data.</text>
</comment>
<reference evidence="2" key="1">
    <citation type="submission" date="2020-06" db="EMBL/GenBank/DDBJ databases">
        <authorList>
            <person name="Li T."/>
            <person name="Hu X."/>
            <person name="Zhang T."/>
            <person name="Song X."/>
            <person name="Zhang H."/>
            <person name="Dai N."/>
            <person name="Sheng W."/>
            <person name="Hou X."/>
            <person name="Wei L."/>
        </authorList>
    </citation>
    <scope>NUCLEOTIDE SEQUENCE</scope>
    <source>
        <strain evidence="2">KEN1</strain>
        <tissue evidence="2">Leaf</tissue>
    </source>
</reference>
<feature type="compositionally biased region" description="Low complexity" evidence="1">
    <location>
        <begin position="53"/>
        <end position="66"/>
    </location>
</feature>
<accession>A0AAW2WTS4</accession>
<protein>
    <submittedName>
        <fullName evidence="2">Uncharacterized protein</fullName>
    </submittedName>
</protein>
<sequence>MFKKYLCDYAGGGTPPPRSPRGTPASNRSKGKRSVSPPPGVTPGGPAKRTRASSLGTPPTSSSKPSSTPPPHPSLKEEKGVPSRPSRASSDILYSRQSLEQDEEEASSLALTLMRGVVTPKDRRPWPPCLGRALRRGLLCI</sequence>
<evidence type="ECO:0000256" key="1">
    <source>
        <dbReference type="SAM" id="MobiDB-lite"/>
    </source>
</evidence>
<reference evidence="2" key="2">
    <citation type="journal article" date="2024" name="Plant">
        <title>Genomic evolution and insights into agronomic trait innovations of Sesamum species.</title>
        <authorList>
            <person name="Miao H."/>
            <person name="Wang L."/>
            <person name="Qu L."/>
            <person name="Liu H."/>
            <person name="Sun Y."/>
            <person name="Le M."/>
            <person name="Wang Q."/>
            <person name="Wei S."/>
            <person name="Zheng Y."/>
            <person name="Lin W."/>
            <person name="Duan Y."/>
            <person name="Cao H."/>
            <person name="Xiong S."/>
            <person name="Wang X."/>
            <person name="Wei L."/>
            <person name="Li C."/>
            <person name="Ma Q."/>
            <person name="Ju M."/>
            <person name="Zhao R."/>
            <person name="Li G."/>
            <person name="Mu C."/>
            <person name="Tian Q."/>
            <person name="Mei H."/>
            <person name="Zhang T."/>
            <person name="Gao T."/>
            <person name="Zhang H."/>
        </authorList>
    </citation>
    <scope>NUCLEOTIDE SEQUENCE</scope>
    <source>
        <strain evidence="2">KEN1</strain>
    </source>
</reference>
<name>A0AAW2WTS4_9LAMI</name>